<evidence type="ECO:0000313" key="2">
    <source>
        <dbReference type="Proteomes" id="UP001176960"/>
    </source>
</evidence>
<evidence type="ECO:0000313" key="1">
    <source>
        <dbReference type="EMBL" id="CAI9122355.1"/>
    </source>
</evidence>
<keyword evidence="1" id="KW-0255">Endonuclease</keyword>
<name>A0AA35VA78_9PROT</name>
<dbReference type="GO" id="GO:0009036">
    <property type="term" value="F:type II site-specific deoxyribonuclease activity"/>
    <property type="evidence" value="ECO:0007669"/>
    <property type="project" value="InterPro"/>
</dbReference>
<reference evidence="1" key="1">
    <citation type="submission" date="2023-03" db="EMBL/GenBank/DDBJ databases">
        <authorList>
            <person name="Cleenwerck I."/>
        </authorList>
    </citation>
    <scope>NUCLEOTIDE SEQUENCE</scope>
    <source>
        <strain evidence="1">LMG 32879</strain>
    </source>
</reference>
<dbReference type="RefSeq" id="WP_289843975.1">
    <property type="nucleotide sequence ID" value="NZ_CATKSH010000051.1"/>
</dbReference>
<gene>
    <name evidence="1" type="ORF">LMG32879_003216</name>
</gene>
<dbReference type="InterPro" id="IPR011335">
    <property type="entry name" value="Restrct_endonuc-II-like"/>
</dbReference>
<proteinExistence type="predicted"/>
<sequence length="233" mass="26311">MFETFTYDLPEVLPLIARNHWAFMESNSAAAVMKAVCPSEWNDIVEVLSTYRLDPKSWLKAGGNRGDIAAQIDTLFGNRGWKETRLDLETKGILYGKNGKKLGELSPVYQEGYLVDNLKNRIVLDVEWNAKDGNLDRDLASYRSWFEAGVISAGVIITKDRESLLKLARKLWSDYQDTLPEEDRDPKLPIDLKTSTVTAFDKAQLRVRRGVMGSCPVLIVAANEHTWNGSPYI</sequence>
<dbReference type="GO" id="GO:0009307">
    <property type="term" value="P:DNA restriction-modification system"/>
    <property type="evidence" value="ECO:0007669"/>
    <property type="project" value="InterPro"/>
</dbReference>
<keyword evidence="2" id="KW-1185">Reference proteome</keyword>
<dbReference type="EMBL" id="CATKSH010000051">
    <property type="protein sequence ID" value="CAI9122355.1"/>
    <property type="molecule type" value="Genomic_DNA"/>
</dbReference>
<dbReference type="Pfam" id="PF09195">
    <property type="entry name" value="Endonuc-BglII"/>
    <property type="match status" value="1"/>
</dbReference>
<comment type="caution">
    <text evidence="1">The sequence shown here is derived from an EMBL/GenBank/DDBJ whole genome shotgun (WGS) entry which is preliminary data.</text>
</comment>
<keyword evidence="1" id="KW-0540">Nuclease</keyword>
<protein>
    <submittedName>
        <fullName evidence="1">BglII/BstYI family type II restriction endonuclease</fullName>
    </submittedName>
</protein>
<dbReference type="Proteomes" id="UP001176960">
    <property type="component" value="Unassembled WGS sequence"/>
</dbReference>
<keyword evidence="1" id="KW-0378">Hydrolase</keyword>
<organism evidence="1 2">
    <name type="scientific">Brytella acorum</name>
    <dbReference type="NCBI Taxonomy" id="2959299"/>
    <lineage>
        <taxon>Bacteria</taxon>
        <taxon>Pseudomonadati</taxon>
        <taxon>Pseudomonadota</taxon>
        <taxon>Alphaproteobacteria</taxon>
        <taxon>Acetobacterales</taxon>
        <taxon>Acetobacteraceae</taxon>
        <taxon>Brytella</taxon>
    </lineage>
</organism>
<dbReference type="SUPFAM" id="SSF52980">
    <property type="entry name" value="Restriction endonuclease-like"/>
    <property type="match status" value="1"/>
</dbReference>
<dbReference type="AlphaFoldDB" id="A0AA35VA78"/>
<dbReference type="InterPro" id="IPR015278">
    <property type="entry name" value="BglII-like"/>
</dbReference>
<accession>A0AA35VA78</accession>